<gene>
    <name evidence="2" type="ORF">GS398_04170</name>
</gene>
<proteinExistence type="predicted"/>
<keyword evidence="3" id="KW-1185">Reference proteome</keyword>
<dbReference type="AlphaFoldDB" id="A0A7K1XTY5"/>
<comment type="caution">
    <text evidence="2">The sequence shown here is derived from an EMBL/GenBank/DDBJ whole genome shotgun (WGS) entry which is preliminary data.</text>
</comment>
<dbReference type="RefSeq" id="WP_160905454.1">
    <property type="nucleotide sequence ID" value="NZ_WVHS01000001.1"/>
</dbReference>
<organism evidence="2 3">
    <name type="scientific">Hufsiella ginkgonis</name>
    <dbReference type="NCBI Taxonomy" id="2695274"/>
    <lineage>
        <taxon>Bacteria</taxon>
        <taxon>Pseudomonadati</taxon>
        <taxon>Bacteroidota</taxon>
        <taxon>Sphingobacteriia</taxon>
        <taxon>Sphingobacteriales</taxon>
        <taxon>Sphingobacteriaceae</taxon>
        <taxon>Hufsiella</taxon>
    </lineage>
</organism>
<feature type="chain" id="PRO_5029482325" description="Lipocalin-like domain-containing protein" evidence="1">
    <location>
        <begin position="19"/>
        <end position="163"/>
    </location>
</feature>
<evidence type="ECO:0000313" key="2">
    <source>
        <dbReference type="EMBL" id="MXV14483.1"/>
    </source>
</evidence>
<sequence length="163" mass="17890">MKPKIILILLLPFMLLTACDKESDYQSNLAGKWSYDNAELGSDGSVHRSELLFNQDGTFKETTSVVAKSGDLLGYTSLTTGNYKVKGDQLSYSNLAQLINDGSKEPYAPIDKLIPIITVAPLTRKPVTIQFSDQGRGLKLIYVCGPAESCLADNLLPVYKRVK</sequence>
<evidence type="ECO:0000256" key="1">
    <source>
        <dbReference type="SAM" id="SignalP"/>
    </source>
</evidence>
<feature type="signal peptide" evidence="1">
    <location>
        <begin position="1"/>
        <end position="18"/>
    </location>
</feature>
<evidence type="ECO:0008006" key="4">
    <source>
        <dbReference type="Google" id="ProtNLM"/>
    </source>
</evidence>
<keyword evidence="1" id="KW-0732">Signal</keyword>
<dbReference type="Proteomes" id="UP000451233">
    <property type="component" value="Unassembled WGS sequence"/>
</dbReference>
<reference evidence="2 3" key="1">
    <citation type="submission" date="2019-11" db="EMBL/GenBank/DDBJ databases">
        <title>Pedobacter sp. HMF7056 Genome sequencing and assembly.</title>
        <authorList>
            <person name="Kang H."/>
            <person name="Kim H."/>
            <person name="Joh K."/>
        </authorList>
    </citation>
    <scope>NUCLEOTIDE SEQUENCE [LARGE SCALE GENOMIC DNA]</scope>
    <source>
        <strain evidence="2 3">HMF7056</strain>
    </source>
</reference>
<name>A0A7K1XTY5_9SPHI</name>
<dbReference type="EMBL" id="WVHS01000001">
    <property type="protein sequence ID" value="MXV14483.1"/>
    <property type="molecule type" value="Genomic_DNA"/>
</dbReference>
<evidence type="ECO:0000313" key="3">
    <source>
        <dbReference type="Proteomes" id="UP000451233"/>
    </source>
</evidence>
<accession>A0A7K1XTY5</accession>
<protein>
    <recommendedName>
        <fullName evidence="4">Lipocalin-like domain-containing protein</fullName>
    </recommendedName>
</protein>
<dbReference type="PROSITE" id="PS51257">
    <property type="entry name" value="PROKAR_LIPOPROTEIN"/>
    <property type="match status" value="1"/>
</dbReference>